<dbReference type="Proteomes" id="UP000564573">
    <property type="component" value="Unassembled WGS sequence"/>
</dbReference>
<keyword evidence="2" id="KW-1185">Reference proteome</keyword>
<name>A0A839XVM9_9PSEU</name>
<evidence type="ECO:0008006" key="3">
    <source>
        <dbReference type="Google" id="ProtNLM"/>
    </source>
</evidence>
<dbReference type="RefSeq" id="WP_183783557.1">
    <property type="nucleotide sequence ID" value="NZ_JACIBS010000001.1"/>
</dbReference>
<proteinExistence type="predicted"/>
<reference evidence="1 2" key="1">
    <citation type="submission" date="2020-08" db="EMBL/GenBank/DDBJ databases">
        <title>Sequencing the genomes of 1000 actinobacteria strains.</title>
        <authorList>
            <person name="Klenk H.-P."/>
        </authorList>
    </citation>
    <scope>NUCLEOTIDE SEQUENCE [LARGE SCALE GENOMIC DNA]</scope>
    <source>
        <strain evidence="1 2">DSM 45267</strain>
    </source>
</reference>
<evidence type="ECO:0000313" key="2">
    <source>
        <dbReference type="Proteomes" id="UP000564573"/>
    </source>
</evidence>
<dbReference type="AlphaFoldDB" id="A0A839XVM9"/>
<organism evidence="1 2">
    <name type="scientific">Prauserella sediminis</name>
    <dbReference type="NCBI Taxonomy" id="577680"/>
    <lineage>
        <taxon>Bacteria</taxon>
        <taxon>Bacillati</taxon>
        <taxon>Actinomycetota</taxon>
        <taxon>Actinomycetes</taxon>
        <taxon>Pseudonocardiales</taxon>
        <taxon>Pseudonocardiaceae</taxon>
        <taxon>Prauserella</taxon>
        <taxon>Prauserella salsuginis group</taxon>
    </lineage>
</organism>
<evidence type="ECO:0000313" key="1">
    <source>
        <dbReference type="EMBL" id="MBB3664066.1"/>
    </source>
</evidence>
<protein>
    <recommendedName>
        <fullName evidence="3">Tetratricopeptide repeat protein</fullName>
    </recommendedName>
</protein>
<sequence length="99" mass="10954">MAAKAAHVFRDLGAPPEAERYARRSLEMSDGYERGRLFNIALLASTLADQRRVEEACVEGARAVGMINRVRSVRATNYLSDLARRLAPFSATPQVPRHG</sequence>
<accession>A0A839XVM9</accession>
<dbReference type="EMBL" id="JACIBS010000001">
    <property type="protein sequence ID" value="MBB3664066.1"/>
    <property type="molecule type" value="Genomic_DNA"/>
</dbReference>
<comment type="caution">
    <text evidence="1">The sequence shown here is derived from an EMBL/GenBank/DDBJ whole genome shotgun (WGS) entry which is preliminary data.</text>
</comment>
<gene>
    <name evidence="1" type="ORF">FB384_002970</name>
</gene>